<protein>
    <recommendedName>
        <fullName evidence="5">BCL2 interacting protein 5</fullName>
    </recommendedName>
</protein>
<dbReference type="GO" id="GO:0006915">
    <property type="term" value="P:apoptotic process"/>
    <property type="evidence" value="ECO:0007669"/>
    <property type="project" value="UniProtKB-KW"/>
</dbReference>
<feature type="compositionally biased region" description="Low complexity" evidence="2">
    <location>
        <begin position="75"/>
        <end position="84"/>
    </location>
</feature>
<reference evidence="3" key="1">
    <citation type="submission" date="2023-03" db="EMBL/GenBank/DDBJ databases">
        <title>Electrophorus voltai genome.</title>
        <authorList>
            <person name="Bian C."/>
        </authorList>
    </citation>
    <scope>NUCLEOTIDE SEQUENCE</scope>
    <source>
        <strain evidence="3">CB-2022</strain>
        <tissue evidence="3">Muscle</tissue>
    </source>
</reference>
<dbReference type="AlphaFoldDB" id="A0AAD8ZBY0"/>
<evidence type="ECO:0000256" key="1">
    <source>
        <dbReference type="ARBA" id="ARBA00022703"/>
    </source>
</evidence>
<comment type="caution">
    <text evidence="3">The sequence shown here is derived from an EMBL/GenBank/DDBJ whole genome shotgun (WGS) entry which is preliminary data.</text>
</comment>
<sequence>SHPVYRMTLTEQTAQPTPQVLLVGEKDRKRLLEVYVKRSLSLNDGSQALYRQRRQQGKWVTRDPRDKRDRKHSSDSSLHLSPSDSADDLSKHEALSKSQTMKKTQVTREQPDHKSKRWRKNSAISRNNGSSASCKSDSKPLKWFSHFEKDKRDGKQQSKASKTEFGDSTHETFLLPPLPNQIPISTEAKKPKEGKKKKKSSIWKSVLGWFSKGNSDKQEVQDEEDDEHEEALPPPPTPPVSCLPLSEVLSSGEVITWKKRRQMHRKTSLKRRSGDIGLDKATGRPLTLDLFTVDHKPMVKSIEEVEPTNFYYEKVSEELHKIVHEVKNSPLEDNRIFCDTVQPTDPTGMPMSQEEVVERIIALIKQQGDVIDSKLKENSTVSSYFSTLSYSSFQQLADQYVQSGVPEQKSQPLVVAPELVKFAFTLDFTARLAGLSRHAPGHILGFGNQYLKDRFTHLSETHPHICDITEEKTESKESTNKEVKEHLFEEK</sequence>
<feature type="compositionally biased region" description="Polar residues" evidence="2">
    <location>
        <begin position="122"/>
        <end position="135"/>
    </location>
</feature>
<name>A0AAD8ZBY0_9TELE</name>
<feature type="compositionally biased region" description="Pro residues" evidence="2">
    <location>
        <begin position="232"/>
        <end position="241"/>
    </location>
</feature>
<gene>
    <name evidence="3" type="ORF">P4O66_009534</name>
</gene>
<evidence type="ECO:0000313" key="4">
    <source>
        <dbReference type="Proteomes" id="UP001239994"/>
    </source>
</evidence>
<feature type="compositionally biased region" description="Basic and acidic residues" evidence="2">
    <location>
        <begin position="136"/>
        <end position="170"/>
    </location>
</feature>
<dbReference type="PANTHER" id="PTHR14965:SF9">
    <property type="entry name" value="APOPTOSIS FACILITATOR BCL-2-LIKE PROTEIN 14"/>
    <property type="match status" value="1"/>
</dbReference>
<keyword evidence="4" id="KW-1185">Reference proteome</keyword>
<dbReference type="GO" id="GO:2001236">
    <property type="term" value="P:regulation of extrinsic apoptotic signaling pathway"/>
    <property type="evidence" value="ECO:0007669"/>
    <property type="project" value="TreeGrafter"/>
</dbReference>
<keyword evidence="1" id="KW-0053">Apoptosis</keyword>
<evidence type="ECO:0000313" key="3">
    <source>
        <dbReference type="EMBL" id="KAK1796499.1"/>
    </source>
</evidence>
<feature type="compositionally biased region" description="Polar residues" evidence="2">
    <location>
        <begin position="96"/>
        <end position="108"/>
    </location>
</feature>
<feature type="non-terminal residue" evidence="3">
    <location>
        <position position="1"/>
    </location>
</feature>
<dbReference type="PANTHER" id="PTHR14965">
    <property type="entry name" value="SI:CH73-248E21.1"/>
    <property type="match status" value="1"/>
</dbReference>
<feature type="region of interest" description="Disordered" evidence="2">
    <location>
        <begin position="214"/>
        <end position="241"/>
    </location>
</feature>
<feature type="region of interest" description="Disordered" evidence="2">
    <location>
        <begin position="469"/>
        <end position="491"/>
    </location>
</feature>
<evidence type="ECO:0000256" key="2">
    <source>
        <dbReference type="SAM" id="MobiDB-lite"/>
    </source>
</evidence>
<accession>A0AAD8ZBY0</accession>
<dbReference type="Proteomes" id="UP001239994">
    <property type="component" value="Unassembled WGS sequence"/>
</dbReference>
<organism evidence="3 4">
    <name type="scientific">Electrophorus voltai</name>
    <dbReference type="NCBI Taxonomy" id="2609070"/>
    <lineage>
        <taxon>Eukaryota</taxon>
        <taxon>Metazoa</taxon>
        <taxon>Chordata</taxon>
        <taxon>Craniata</taxon>
        <taxon>Vertebrata</taxon>
        <taxon>Euteleostomi</taxon>
        <taxon>Actinopterygii</taxon>
        <taxon>Neopterygii</taxon>
        <taxon>Teleostei</taxon>
        <taxon>Ostariophysi</taxon>
        <taxon>Gymnotiformes</taxon>
        <taxon>Gymnotoidei</taxon>
        <taxon>Gymnotidae</taxon>
        <taxon>Electrophorus</taxon>
    </lineage>
</organism>
<evidence type="ECO:0008006" key="5">
    <source>
        <dbReference type="Google" id="ProtNLM"/>
    </source>
</evidence>
<feature type="region of interest" description="Disordered" evidence="2">
    <location>
        <begin position="51"/>
        <end position="200"/>
    </location>
</feature>
<dbReference type="EMBL" id="JAROKS010000015">
    <property type="protein sequence ID" value="KAK1796499.1"/>
    <property type="molecule type" value="Genomic_DNA"/>
</dbReference>
<proteinExistence type="predicted"/>